<organism evidence="2 3">
    <name type="scientific">Streptomyces beihaiensis</name>
    <dbReference type="NCBI Taxonomy" id="2984495"/>
    <lineage>
        <taxon>Bacteria</taxon>
        <taxon>Bacillati</taxon>
        <taxon>Actinomycetota</taxon>
        <taxon>Actinomycetes</taxon>
        <taxon>Kitasatosporales</taxon>
        <taxon>Streptomycetaceae</taxon>
        <taxon>Streptomyces</taxon>
    </lineage>
</organism>
<evidence type="ECO:0000313" key="3">
    <source>
        <dbReference type="Proteomes" id="UP001163064"/>
    </source>
</evidence>
<evidence type="ECO:0000256" key="1">
    <source>
        <dbReference type="SAM" id="MobiDB-lite"/>
    </source>
</evidence>
<accession>A0ABT3TZP8</accession>
<keyword evidence="3" id="KW-1185">Reference proteome</keyword>
<comment type="caution">
    <text evidence="2">The sequence shown here is derived from an EMBL/GenBank/DDBJ whole genome shotgun (WGS) entry which is preliminary data.</text>
</comment>
<protein>
    <submittedName>
        <fullName evidence="2">Uncharacterized protein</fullName>
    </submittedName>
</protein>
<proteinExistence type="predicted"/>
<sequence length="49" mass="4924">MPLPRLGERAGGVVVRADGGRRVSQVGQAGGGGVGLAGGERREPEAARR</sequence>
<feature type="compositionally biased region" description="Gly residues" evidence="1">
    <location>
        <begin position="28"/>
        <end position="38"/>
    </location>
</feature>
<name>A0ABT3TZP8_9ACTN</name>
<reference evidence="2" key="1">
    <citation type="submission" date="2022-10" db="EMBL/GenBank/DDBJ databases">
        <title>Streptomyces beihaiensis sp. nov., a chitin degrading actinobacterium, isolated from shrimp pond soil.</title>
        <authorList>
            <person name="Xie J."/>
            <person name="Shen N."/>
        </authorList>
    </citation>
    <scope>NUCLEOTIDE SEQUENCE</scope>
    <source>
        <strain evidence="2">GXMU-J5</strain>
    </source>
</reference>
<feature type="compositionally biased region" description="Basic and acidic residues" evidence="1">
    <location>
        <begin position="39"/>
        <end position="49"/>
    </location>
</feature>
<evidence type="ECO:0000313" key="2">
    <source>
        <dbReference type="EMBL" id="MCX3061525.1"/>
    </source>
</evidence>
<gene>
    <name evidence="2" type="ORF">OFY01_17505</name>
</gene>
<dbReference type="RefSeq" id="WP_266600955.1">
    <property type="nucleotide sequence ID" value="NZ_JAPHNL010000222.1"/>
</dbReference>
<feature type="region of interest" description="Disordered" evidence="1">
    <location>
        <begin position="23"/>
        <end position="49"/>
    </location>
</feature>
<dbReference type="EMBL" id="JAPHNL010000222">
    <property type="protein sequence ID" value="MCX3061525.1"/>
    <property type="molecule type" value="Genomic_DNA"/>
</dbReference>
<dbReference type="Proteomes" id="UP001163064">
    <property type="component" value="Unassembled WGS sequence"/>
</dbReference>